<evidence type="ECO:0000313" key="1">
    <source>
        <dbReference type="EMBL" id="KKK54431.1"/>
    </source>
</evidence>
<comment type="caution">
    <text evidence="1">The sequence shown here is derived from an EMBL/GenBank/DDBJ whole genome shotgun (WGS) entry which is preliminary data.</text>
</comment>
<gene>
    <name evidence="1" type="ORF">LCGC14_3084790</name>
</gene>
<sequence length="35" mass="4552">MFQEFHLYLILRNLKKIEKLNLEWYFQLQKQMFMS</sequence>
<accession>A0A0F8Z2Z1</accession>
<proteinExistence type="predicted"/>
<protein>
    <submittedName>
        <fullName evidence="1">Uncharacterized protein</fullName>
    </submittedName>
</protein>
<name>A0A0F8Z2Z1_9ZZZZ</name>
<feature type="non-terminal residue" evidence="1">
    <location>
        <position position="35"/>
    </location>
</feature>
<reference evidence="1" key="1">
    <citation type="journal article" date="2015" name="Nature">
        <title>Complex archaea that bridge the gap between prokaryotes and eukaryotes.</title>
        <authorList>
            <person name="Spang A."/>
            <person name="Saw J.H."/>
            <person name="Jorgensen S.L."/>
            <person name="Zaremba-Niedzwiedzka K."/>
            <person name="Martijn J."/>
            <person name="Lind A.E."/>
            <person name="van Eijk R."/>
            <person name="Schleper C."/>
            <person name="Guy L."/>
            <person name="Ettema T.J."/>
        </authorList>
    </citation>
    <scope>NUCLEOTIDE SEQUENCE</scope>
</reference>
<dbReference type="EMBL" id="LAZR01065996">
    <property type="protein sequence ID" value="KKK54431.1"/>
    <property type="molecule type" value="Genomic_DNA"/>
</dbReference>
<organism evidence="1">
    <name type="scientific">marine sediment metagenome</name>
    <dbReference type="NCBI Taxonomy" id="412755"/>
    <lineage>
        <taxon>unclassified sequences</taxon>
        <taxon>metagenomes</taxon>
        <taxon>ecological metagenomes</taxon>
    </lineage>
</organism>
<dbReference type="AlphaFoldDB" id="A0A0F8Z2Z1"/>